<dbReference type="PRINTS" id="PR00416">
    <property type="entry name" value="EUTPISMRASEI"/>
</dbReference>
<proteinExistence type="inferred from homology"/>
<dbReference type="RefSeq" id="WP_369330370.1">
    <property type="nucleotide sequence ID" value="NZ_JAULBC010000005.1"/>
</dbReference>
<dbReference type="Pfam" id="PF01028">
    <property type="entry name" value="Topoisom_I"/>
    <property type="match status" value="1"/>
</dbReference>
<dbReference type="InterPro" id="IPR049331">
    <property type="entry name" value="Top1B_N_bact"/>
</dbReference>
<feature type="domain" description="DNA topoisomerase I catalytic core eukaryotic-type" evidence="7">
    <location>
        <begin position="107"/>
        <end position="326"/>
    </location>
</feature>
<dbReference type="Gene3D" id="3.90.15.10">
    <property type="entry name" value="Topoisomerase I, Chain A, domain 3"/>
    <property type="match status" value="1"/>
</dbReference>
<keyword evidence="4" id="KW-0799">Topoisomerase</keyword>
<dbReference type="EMBL" id="JAULBC010000005">
    <property type="protein sequence ID" value="MEX6688962.1"/>
    <property type="molecule type" value="Genomic_DNA"/>
</dbReference>
<dbReference type="SUPFAM" id="SSF55869">
    <property type="entry name" value="DNA topoisomerase I domain"/>
    <property type="match status" value="1"/>
</dbReference>
<evidence type="ECO:0000256" key="5">
    <source>
        <dbReference type="ARBA" id="ARBA00023125"/>
    </source>
</evidence>
<protein>
    <recommendedName>
        <fullName evidence="3">DNA topoisomerase</fullName>
        <ecNumber evidence="3">5.6.2.1</ecNumber>
    </recommendedName>
</protein>
<reference evidence="9 10" key="1">
    <citation type="submission" date="2023-07" db="EMBL/GenBank/DDBJ databases">
        <authorList>
            <person name="Lian W.-H."/>
        </authorList>
    </citation>
    <scope>NUCLEOTIDE SEQUENCE [LARGE SCALE GENOMIC DNA]</scope>
    <source>
        <strain evidence="9 10">SYSU DXS3180</strain>
    </source>
</reference>
<evidence type="ECO:0000313" key="10">
    <source>
        <dbReference type="Proteomes" id="UP001560573"/>
    </source>
</evidence>
<dbReference type="InterPro" id="IPR001631">
    <property type="entry name" value="TopoI"/>
</dbReference>
<accession>A0ABV3ZGD8</accession>
<evidence type="ECO:0000256" key="1">
    <source>
        <dbReference type="ARBA" id="ARBA00000213"/>
    </source>
</evidence>
<dbReference type="Pfam" id="PF21338">
    <property type="entry name" value="Top1B_N_bact"/>
    <property type="match status" value="1"/>
</dbReference>
<evidence type="ECO:0000256" key="6">
    <source>
        <dbReference type="ARBA" id="ARBA00023235"/>
    </source>
</evidence>
<organism evidence="9 10">
    <name type="scientific">Danxiaibacter flavus</name>
    <dbReference type="NCBI Taxonomy" id="3049108"/>
    <lineage>
        <taxon>Bacteria</taxon>
        <taxon>Pseudomonadati</taxon>
        <taxon>Bacteroidota</taxon>
        <taxon>Chitinophagia</taxon>
        <taxon>Chitinophagales</taxon>
        <taxon>Chitinophagaceae</taxon>
        <taxon>Danxiaibacter</taxon>
    </lineage>
</organism>
<dbReference type="SUPFAM" id="SSF56349">
    <property type="entry name" value="DNA breaking-rejoining enzymes"/>
    <property type="match status" value="1"/>
</dbReference>
<dbReference type="InterPro" id="IPR014711">
    <property type="entry name" value="TopoI_cat_a-hlx-sub_euk"/>
</dbReference>
<dbReference type="EC" id="5.6.2.1" evidence="3"/>
<evidence type="ECO:0000259" key="8">
    <source>
        <dbReference type="Pfam" id="PF21338"/>
    </source>
</evidence>
<evidence type="ECO:0000259" key="7">
    <source>
        <dbReference type="Pfam" id="PF01028"/>
    </source>
</evidence>
<feature type="domain" description="DNA topoisomerase IB N-terminal" evidence="8">
    <location>
        <begin position="49"/>
        <end position="91"/>
    </location>
</feature>
<dbReference type="PROSITE" id="PS52038">
    <property type="entry name" value="TOPO_IB_2"/>
    <property type="match status" value="1"/>
</dbReference>
<dbReference type="Gene3D" id="1.10.132.120">
    <property type="match status" value="1"/>
</dbReference>
<comment type="caution">
    <text evidence="9">The sequence shown here is derived from an EMBL/GenBank/DDBJ whole genome shotgun (WGS) entry which is preliminary data.</text>
</comment>
<comment type="catalytic activity">
    <reaction evidence="1">
        <text>ATP-independent breakage of single-stranded DNA, followed by passage and rejoining.</text>
        <dbReference type="EC" id="5.6.2.1"/>
    </reaction>
</comment>
<evidence type="ECO:0000256" key="4">
    <source>
        <dbReference type="ARBA" id="ARBA00023029"/>
    </source>
</evidence>
<name>A0ABV3ZGD8_9BACT</name>
<evidence type="ECO:0000256" key="2">
    <source>
        <dbReference type="ARBA" id="ARBA00006645"/>
    </source>
</evidence>
<dbReference type="Gene3D" id="3.30.66.10">
    <property type="entry name" value="DNA topoisomerase I domain"/>
    <property type="match status" value="1"/>
</dbReference>
<gene>
    <name evidence="9" type="ORF">QTN47_15745</name>
</gene>
<keyword evidence="10" id="KW-1185">Reference proteome</keyword>
<evidence type="ECO:0000313" key="9">
    <source>
        <dbReference type="EMBL" id="MEX6688962.1"/>
    </source>
</evidence>
<keyword evidence="6" id="KW-0413">Isomerase</keyword>
<dbReference type="InterPro" id="IPR035447">
    <property type="entry name" value="DNA_topo_I_N_sf"/>
</dbReference>
<keyword evidence="5" id="KW-0238">DNA-binding</keyword>
<sequence length="359" mass="41412">MNAILSKKLPRLSLMDCEQMAKAIHLQYVSDSNPGIRRIRRGDVFDYVFNGKKVRNKTTLERIKSLVIPPAWENVWICDLSNGHLQVTGIDARNRKQYKYHPLWVDARNISKFYHLHAFGKSLEAIRKRVEEDLSLPGLPQQKVLAAVISLMYKSGIRVGNNAYEKANGSYGLTTLKDNHVDIKGSDMKFSFKGKKGVFQNVSIKSRRLARIVQQCKDIPGKELFQYYDENNERRKIDSGMVNAYIKEITGEDFTAKDFRTWNGTIHALLAFKELQFFETETEAKKKIVQALDIVSTQLGNTRTVCRKYYVHPAIISRYEDKSLEKYITELNNMDTNENETTLSSEEKIVMKILEDELL</sequence>
<evidence type="ECO:0000256" key="3">
    <source>
        <dbReference type="ARBA" id="ARBA00012891"/>
    </source>
</evidence>
<dbReference type="InterPro" id="IPR011010">
    <property type="entry name" value="DNA_brk_join_enz"/>
</dbReference>
<dbReference type="Proteomes" id="UP001560573">
    <property type="component" value="Unassembled WGS sequence"/>
</dbReference>
<comment type="similarity">
    <text evidence="2">Belongs to the type IB topoisomerase family.</text>
</comment>
<dbReference type="InterPro" id="IPR013500">
    <property type="entry name" value="TopoI_cat_euk"/>
</dbReference>